<gene>
    <name evidence="1" type="ORF">RFI_09095</name>
</gene>
<dbReference type="Proteomes" id="UP000023152">
    <property type="component" value="Unassembled WGS sequence"/>
</dbReference>
<evidence type="ECO:0000313" key="1">
    <source>
        <dbReference type="EMBL" id="ETO28037.1"/>
    </source>
</evidence>
<comment type="caution">
    <text evidence="1">The sequence shown here is derived from an EMBL/GenBank/DDBJ whole genome shotgun (WGS) entry which is preliminary data.</text>
</comment>
<reference evidence="1 2" key="1">
    <citation type="journal article" date="2013" name="Curr. Biol.">
        <title>The Genome of the Foraminiferan Reticulomyxa filosa.</title>
        <authorList>
            <person name="Glockner G."/>
            <person name="Hulsmann N."/>
            <person name="Schleicher M."/>
            <person name="Noegel A.A."/>
            <person name="Eichinger L."/>
            <person name="Gallinger C."/>
            <person name="Pawlowski J."/>
            <person name="Sierra R."/>
            <person name="Euteneuer U."/>
            <person name="Pillet L."/>
            <person name="Moustafa A."/>
            <person name="Platzer M."/>
            <person name="Groth M."/>
            <person name="Szafranski K."/>
            <person name="Schliwa M."/>
        </authorList>
    </citation>
    <scope>NUCLEOTIDE SEQUENCE [LARGE SCALE GENOMIC DNA]</scope>
</reference>
<protein>
    <submittedName>
        <fullName evidence="1">Uncharacterized protein</fullName>
    </submittedName>
</protein>
<proteinExistence type="predicted"/>
<keyword evidence="2" id="KW-1185">Reference proteome</keyword>
<name>X6NRS0_RETFI</name>
<sequence>MSCYLSLFARALQSPSQYPFDPFKKYLLKKIYHSVFTTCNAKGTLFSPFINFRVSALLSIIITRYEVIFVSVPAFGRFCEKRAQRQEILTLLGELCEMKDLKEFLEERMIKMKKVIEEGGTDDNNQEHALLKEIKKTFFVNKKKKKKSTLQLKEPCQFDWMNKRKETLNLVIDHKKKEVIISINNKCGKSNMVEFF</sequence>
<evidence type="ECO:0000313" key="2">
    <source>
        <dbReference type="Proteomes" id="UP000023152"/>
    </source>
</evidence>
<dbReference type="EMBL" id="ASPP01006906">
    <property type="protein sequence ID" value="ETO28037.1"/>
    <property type="molecule type" value="Genomic_DNA"/>
</dbReference>
<dbReference type="AlphaFoldDB" id="X6NRS0"/>
<organism evidence="1 2">
    <name type="scientific">Reticulomyxa filosa</name>
    <dbReference type="NCBI Taxonomy" id="46433"/>
    <lineage>
        <taxon>Eukaryota</taxon>
        <taxon>Sar</taxon>
        <taxon>Rhizaria</taxon>
        <taxon>Retaria</taxon>
        <taxon>Foraminifera</taxon>
        <taxon>Monothalamids</taxon>
        <taxon>Reticulomyxidae</taxon>
        <taxon>Reticulomyxa</taxon>
    </lineage>
</organism>
<accession>X6NRS0</accession>